<dbReference type="GO" id="GO:0003700">
    <property type="term" value="F:DNA-binding transcription factor activity"/>
    <property type="evidence" value="ECO:0007669"/>
    <property type="project" value="InterPro"/>
</dbReference>
<evidence type="ECO:0000256" key="2">
    <source>
        <dbReference type="ARBA" id="ARBA00023015"/>
    </source>
</evidence>
<dbReference type="Pfam" id="PF00126">
    <property type="entry name" value="HTH_1"/>
    <property type="match status" value="1"/>
</dbReference>
<evidence type="ECO:0000313" key="6">
    <source>
        <dbReference type="EMBL" id="QNP49044.1"/>
    </source>
</evidence>
<dbReference type="PANTHER" id="PTHR30537">
    <property type="entry name" value="HTH-TYPE TRANSCRIPTIONAL REGULATOR"/>
    <property type="match status" value="1"/>
</dbReference>
<dbReference type="KEGG" id="daer:H9K75_02475"/>
<proteinExistence type="inferred from homology"/>
<protein>
    <submittedName>
        <fullName evidence="6">LysR family transcriptional regulator</fullName>
    </submittedName>
</protein>
<evidence type="ECO:0000256" key="3">
    <source>
        <dbReference type="ARBA" id="ARBA00023125"/>
    </source>
</evidence>
<dbReference type="InterPro" id="IPR036388">
    <property type="entry name" value="WH-like_DNA-bd_sf"/>
</dbReference>
<dbReference type="Proteomes" id="UP000516028">
    <property type="component" value="Chromosome"/>
</dbReference>
<dbReference type="InterPro" id="IPR005119">
    <property type="entry name" value="LysR_subst-bd"/>
</dbReference>
<dbReference type="Gene3D" id="3.40.190.290">
    <property type="match status" value="1"/>
</dbReference>
<dbReference type="GO" id="GO:0006351">
    <property type="term" value="P:DNA-templated transcription"/>
    <property type="evidence" value="ECO:0007669"/>
    <property type="project" value="TreeGrafter"/>
</dbReference>
<keyword evidence="7" id="KW-1185">Reference proteome</keyword>
<keyword evidence="3" id="KW-0238">DNA-binding</keyword>
<keyword evidence="4" id="KW-0804">Transcription</keyword>
<comment type="similarity">
    <text evidence="1">Belongs to the LysR transcriptional regulatory family.</text>
</comment>
<dbReference type="InterPro" id="IPR036390">
    <property type="entry name" value="WH_DNA-bd_sf"/>
</dbReference>
<dbReference type="GO" id="GO:0043565">
    <property type="term" value="F:sequence-specific DNA binding"/>
    <property type="evidence" value="ECO:0007669"/>
    <property type="project" value="TreeGrafter"/>
</dbReference>
<accession>A0A7H0GL78</accession>
<dbReference type="SUPFAM" id="SSF46785">
    <property type="entry name" value="Winged helix' DNA-binding domain"/>
    <property type="match status" value="1"/>
</dbReference>
<sequence length="314" mass="34134">MSERLAGVEAFVAAVETGNFALAGERLQLTRSAIAKSVARLETRLGTRLFQRTTRSQSLTEDGQTYYEHCRRALRELDSADLAVEAGRRAPRGKLRVTMPVLVGRELVAPVLMELALAHPDLVIDVVFSDGVVDLVEERIDLAIRSGPLPSSAVLAARSLGAQWMGVYASPEYLARAGCPTSMESLMAEPLRHRYVGYARASGPHPWQFHDELGRTLVFSAPANVSFTSNSLEANAIAARQGMGLARLPAWLVASELAEGKLVRVFDEPSPYGYALNAVWPKAPTLPLKTRLAIDRLAERLPQKLALTGIGDPL</sequence>
<dbReference type="PANTHER" id="PTHR30537:SF5">
    <property type="entry name" value="HTH-TYPE TRANSCRIPTIONAL ACTIVATOR TTDR-RELATED"/>
    <property type="match status" value="1"/>
</dbReference>
<dbReference type="SUPFAM" id="SSF53850">
    <property type="entry name" value="Periplasmic binding protein-like II"/>
    <property type="match status" value="1"/>
</dbReference>
<dbReference type="AlphaFoldDB" id="A0A7H0GL78"/>
<dbReference type="InterPro" id="IPR000847">
    <property type="entry name" value="LysR_HTH_N"/>
</dbReference>
<dbReference type="Pfam" id="PF03466">
    <property type="entry name" value="LysR_substrate"/>
    <property type="match status" value="1"/>
</dbReference>
<reference evidence="6 7" key="1">
    <citation type="submission" date="2020-08" db="EMBL/GenBank/DDBJ databases">
        <title>Genome sequence of Diaphorobacter aerolatus KACC 16536T.</title>
        <authorList>
            <person name="Hyun D.-W."/>
            <person name="Bae J.-W."/>
        </authorList>
    </citation>
    <scope>NUCLEOTIDE SEQUENCE [LARGE SCALE GENOMIC DNA]</scope>
    <source>
        <strain evidence="6 7">KACC 16536</strain>
    </source>
</reference>
<organism evidence="6 7">
    <name type="scientific">Diaphorobacter aerolatus</name>
    <dbReference type="NCBI Taxonomy" id="1288495"/>
    <lineage>
        <taxon>Bacteria</taxon>
        <taxon>Pseudomonadati</taxon>
        <taxon>Pseudomonadota</taxon>
        <taxon>Betaproteobacteria</taxon>
        <taxon>Burkholderiales</taxon>
        <taxon>Comamonadaceae</taxon>
        <taxon>Diaphorobacter</taxon>
    </lineage>
</organism>
<evidence type="ECO:0000256" key="1">
    <source>
        <dbReference type="ARBA" id="ARBA00009437"/>
    </source>
</evidence>
<keyword evidence="2" id="KW-0805">Transcription regulation</keyword>
<gene>
    <name evidence="6" type="ORF">H9K75_02475</name>
</gene>
<dbReference type="FunFam" id="1.10.10.10:FF:000001">
    <property type="entry name" value="LysR family transcriptional regulator"/>
    <property type="match status" value="1"/>
</dbReference>
<dbReference type="EMBL" id="CP060783">
    <property type="protein sequence ID" value="QNP49044.1"/>
    <property type="molecule type" value="Genomic_DNA"/>
</dbReference>
<dbReference type="InterPro" id="IPR058163">
    <property type="entry name" value="LysR-type_TF_proteobact-type"/>
</dbReference>
<feature type="domain" description="HTH lysR-type" evidence="5">
    <location>
        <begin position="1"/>
        <end position="60"/>
    </location>
</feature>
<dbReference type="PRINTS" id="PR00039">
    <property type="entry name" value="HTHLYSR"/>
</dbReference>
<dbReference type="PROSITE" id="PS50931">
    <property type="entry name" value="HTH_LYSR"/>
    <property type="match status" value="1"/>
</dbReference>
<name>A0A7H0GL78_9BURK</name>
<evidence type="ECO:0000313" key="7">
    <source>
        <dbReference type="Proteomes" id="UP000516028"/>
    </source>
</evidence>
<dbReference type="Gene3D" id="1.10.10.10">
    <property type="entry name" value="Winged helix-like DNA-binding domain superfamily/Winged helix DNA-binding domain"/>
    <property type="match status" value="1"/>
</dbReference>
<evidence type="ECO:0000256" key="4">
    <source>
        <dbReference type="ARBA" id="ARBA00023163"/>
    </source>
</evidence>
<dbReference type="RefSeq" id="WP_187724636.1">
    <property type="nucleotide sequence ID" value="NZ_CP060783.1"/>
</dbReference>
<evidence type="ECO:0000259" key="5">
    <source>
        <dbReference type="PROSITE" id="PS50931"/>
    </source>
</evidence>